<dbReference type="AlphaFoldDB" id="A0A2P6MPF0"/>
<accession>A0A2P6MPF0</accession>
<dbReference type="STRING" id="1890364.A0A2P6MPF0"/>
<dbReference type="SUPFAM" id="SSF140383">
    <property type="entry name" value="BSD domain-like"/>
    <property type="match status" value="1"/>
</dbReference>
<dbReference type="Pfam" id="PF03909">
    <property type="entry name" value="BSD"/>
    <property type="match status" value="1"/>
</dbReference>
<dbReference type="SMART" id="SM00751">
    <property type="entry name" value="BSD"/>
    <property type="match status" value="2"/>
</dbReference>
<dbReference type="PANTHER" id="PTHR12856">
    <property type="entry name" value="TRANSCRIPTION INITIATION FACTOR IIH-RELATED"/>
    <property type="match status" value="1"/>
</dbReference>
<feature type="compositionally biased region" description="Polar residues" evidence="1">
    <location>
        <begin position="128"/>
        <end position="167"/>
    </location>
</feature>
<dbReference type="GO" id="GO:0006351">
    <property type="term" value="P:DNA-templated transcription"/>
    <property type="evidence" value="ECO:0007669"/>
    <property type="project" value="InterPro"/>
</dbReference>
<name>A0A2P6MPF0_9EUKA</name>
<evidence type="ECO:0000256" key="1">
    <source>
        <dbReference type="SAM" id="MobiDB-lite"/>
    </source>
</evidence>
<dbReference type="Proteomes" id="UP000241769">
    <property type="component" value="Unassembled WGS sequence"/>
</dbReference>
<dbReference type="EMBL" id="MDYQ01000599">
    <property type="protein sequence ID" value="PRP73593.1"/>
    <property type="molecule type" value="Genomic_DNA"/>
</dbReference>
<dbReference type="GO" id="GO:0006289">
    <property type="term" value="P:nucleotide-excision repair"/>
    <property type="evidence" value="ECO:0007669"/>
    <property type="project" value="InterPro"/>
</dbReference>
<reference evidence="3 4" key="1">
    <citation type="journal article" date="2018" name="Genome Biol. Evol.">
        <title>Multiple Roots of Fruiting Body Formation in Amoebozoa.</title>
        <authorList>
            <person name="Hillmann F."/>
            <person name="Forbes G."/>
            <person name="Novohradska S."/>
            <person name="Ferling I."/>
            <person name="Riege K."/>
            <person name="Groth M."/>
            <person name="Westermann M."/>
            <person name="Marz M."/>
            <person name="Spaller T."/>
            <person name="Winckler T."/>
            <person name="Schaap P."/>
            <person name="Glockner G."/>
        </authorList>
    </citation>
    <scope>NUCLEOTIDE SEQUENCE [LARGE SCALE GENOMIC DNA]</scope>
    <source>
        <strain evidence="3 4">Jena</strain>
    </source>
</reference>
<keyword evidence="4" id="KW-1185">Reference proteome</keyword>
<evidence type="ECO:0000313" key="4">
    <source>
        <dbReference type="Proteomes" id="UP000241769"/>
    </source>
</evidence>
<dbReference type="GO" id="GO:0000439">
    <property type="term" value="C:transcription factor TFIIH core complex"/>
    <property type="evidence" value="ECO:0007669"/>
    <property type="project" value="InterPro"/>
</dbReference>
<dbReference type="InterPro" id="IPR035925">
    <property type="entry name" value="BSD_dom_sf"/>
</dbReference>
<organism evidence="3 4">
    <name type="scientific">Planoprotostelium fungivorum</name>
    <dbReference type="NCBI Taxonomy" id="1890364"/>
    <lineage>
        <taxon>Eukaryota</taxon>
        <taxon>Amoebozoa</taxon>
        <taxon>Evosea</taxon>
        <taxon>Variosea</taxon>
        <taxon>Cavosteliida</taxon>
        <taxon>Cavosteliaceae</taxon>
        <taxon>Planoprotostelium</taxon>
    </lineage>
</organism>
<feature type="region of interest" description="Disordered" evidence="1">
    <location>
        <begin position="119"/>
        <end position="173"/>
    </location>
</feature>
<evidence type="ECO:0000259" key="2">
    <source>
        <dbReference type="PROSITE" id="PS50858"/>
    </source>
</evidence>
<proteinExistence type="predicted"/>
<dbReference type="OrthoDB" id="17252at2759"/>
<dbReference type="InParanoid" id="A0A2P6MPF0"/>
<dbReference type="PROSITE" id="PS50858">
    <property type="entry name" value="BSD"/>
    <property type="match status" value="1"/>
</dbReference>
<dbReference type="Gene3D" id="6.10.140.1200">
    <property type="match status" value="1"/>
</dbReference>
<sequence>MGIFILQLDCNFTTSDWERPSLHAAVRNKNSEDGILFVTTLKLLFLRAGGVGDPKADILNIKDIKVLQVNKESPTSKPLLRVAKDNDPASALTFEFMNKSAADQKIGWKERDNARNIITRLTAPPETNKPTNGTNAPRSTAPVKTSQKPTATETVTQVTQSNNQPPTAEQREREQRAILLANNPELKALHKDLVSEMKIITDAEFWESRKRQPMIQSEMYKMNNQTAGLPSALLLSTPKNTSEDKSQIRLTATSIYLIFKESPAIERLFREKVPHEEFWTKYFETLRFHSEKRATSVLAEKEENIFAREQQESDSRKDLFKKKVNGIDISYDISANDEQGIDNYGIREEIRPKSTDPKAKPILPMIRKFNRHAQFVLEGSTAKKSKTGNEAKEKVTFDDLDADVPSDVIPLNIKDSSVYFSKMTTTSIPQEEIEKCMRTFGGEMRGWSSNRSRCNISSEMAVAVLNEVCNPQLNSQHLLRDNTPTDDMLHLAGGSREKIEKYFRTSMELLRHFWSCFPIKAETAEREKKIIDSINRLYEEMKSYRDGVPKDGRGSVSSLMLSIFGMLDKAIDKDQKYRDAKKK</sequence>
<protein>
    <recommendedName>
        <fullName evidence="2">BSD domain-containing protein</fullName>
    </recommendedName>
</protein>
<dbReference type="InterPro" id="IPR027079">
    <property type="entry name" value="Tfb1/GTF2H1"/>
</dbReference>
<dbReference type="FunCoup" id="A0A2P6MPF0">
    <property type="interactions" value="393"/>
</dbReference>
<evidence type="ECO:0000313" key="3">
    <source>
        <dbReference type="EMBL" id="PRP73593.1"/>
    </source>
</evidence>
<gene>
    <name evidence="3" type="ORF">PROFUN_02602</name>
</gene>
<comment type="caution">
    <text evidence="3">The sequence shown here is derived from an EMBL/GenBank/DDBJ whole genome shotgun (WGS) entry which is preliminary data.</text>
</comment>
<feature type="domain" description="BSD" evidence="2">
    <location>
        <begin position="242"/>
        <end position="290"/>
    </location>
</feature>
<dbReference type="InterPro" id="IPR005607">
    <property type="entry name" value="BSD_dom"/>
</dbReference>